<dbReference type="OrthoDB" id="64210at2759"/>
<dbReference type="EMBL" id="CAADRA010006897">
    <property type="protein sequence ID" value="VFT97244.1"/>
    <property type="molecule type" value="Genomic_DNA"/>
</dbReference>
<evidence type="ECO:0000313" key="2">
    <source>
        <dbReference type="EMBL" id="KAF0687725.1"/>
    </source>
</evidence>
<sequence length="191" mass="21730">MTPRAVLPTQHPAPLHPRHKPRRQASLHSARLDPDFLNPDRTLHFAHQGETAEEVDDDAYMLSTRRLEREIARVEAHAPSLDSVELDSVDKQAIMKQAPPPGKGRYDAKMLPDVDAPTPVKARKVKKQVSEKWKQAHEIAPSIALNPAVDHGRETRIFTTPHPSLFQWNPPPPTNDDFPPRYLKETVVYFR</sequence>
<dbReference type="Proteomes" id="UP000332933">
    <property type="component" value="Unassembled WGS sequence"/>
</dbReference>
<reference evidence="3 4" key="1">
    <citation type="submission" date="2019-03" db="EMBL/GenBank/DDBJ databases">
        <authorList>
            <person name="Gaulin E."/>
            <person name="Dumas B."/>
        </authorList>
    </citation>
    <scope>NUCLEOTIDE SEQUENCE [LARGE SCALE GENOMIC DNA]</scope>
    <source>
        <strain evidence="3">CBS 568.67</strain>
    </source>
</reference>
<gene>
    <name evidence="3" type="primary">Aste57867_20560</name>
    <name evidence="2" type="ORF">As57867_020493</name>
    <name evidence="3" type="ORF">ASTE57867_20560</name>
</gene>
<proteinExistence type="predicted"/>
<dbReference type="EMBL" id="VJMH01006871">
    <property type="protein sequence ID" value="KAF0687725.1"/>
    <property type="molecule type" value="Genomic_DNA"/>
</dbReference>
<evidence type="ECO:0000313" key="3">
    <source>
        <dbReference type="EMBL" id="VFT97244.1"/>
    </source>
</evidence>
<feature type="compositionally biased region" description="Basic residues" evidence="1">
    <location>
        <begin position="16"/>
        <end position="25"/>
    </location>
</feature>
<dbReference type="AlphaFoldDB" id="A0A485LJZ5"/>
<accession>A0A485LJZ5</accession>
<name>A0A485LJZ5_9STRA</name>
<feature type="region of interest" description="Disordered" evidence="1">
    <location>
        <begin position="161"/>
        <end position="180"/>
    </location>
</feature>
<protein>
    <submittedName>
        <fullName evidence="3">Aste57867_20560 protein</fullName>
    </submittedName>
</protein>
<evidence type="ECO:0000313" key="4">
    <source>
        <dbReference type="Proteomes" id="UP000332933"/>
    </source>
</evidence>
<reference evidence="2" key="2">
    <citation type="submission" date="2019-06" db="EMBL/GenBank/DDBJ databases">
        <title>Genomics analysis of Aphanomyces spp. identifies a new class of oomycete effector associated with host adaptation.</title>
        <authorList>
            <person name="Gaulin E."/>
        </authorList>
    </citation>
    <scope>NUCLEOTIDE SEQUENCE</scope>
    <source>
        <strain evidence="2">CBS 578.67</strain>
    </source>
</reference>
<evidence type="ECO:0000256" key="1">
    <source>
        <dbReference type="SAM" id="MobiDB-lite"/>
    </source>
</evidence>
<keyword evidence="4" id="KW-1185">Reference proteome</keyword>
<feature type="region of interest" description="Disordered" evidence="1">
    <location>
        <begin position="1"/>
        <end position="36"/>
    </location>
</feature>
<organism evidence="3 4">
    <name type="scientific">Aphanomyces stellatus</name>
    <dbReference type="NCBI Taxonomy" id="120398"/>
    <lineage>
        <taxon>Eukaryota</taxon>
        <taxon>Sar</taxon>
        <taxon>Stramenopiles</taxon>
        <taxon>Oomycota</taxon>
        <taxon>Saprolegniomycetes</taxon>
        <taxon>Saprolegniales</taxon>
        <taxon>Verrucalvaceae</taxon>
        <taxon>Aphanomyces</taxon>
    </lineage>
</organism>